<evidence type="ECO:0000256" key="1">
    <source>
        <dbReference type="SAM" id="MobiDB-lite"/>
    </source>
</evidence>
<evidence type="ECO:0000313" key="3">
    <source>
        <dbReference type="EMBL" id="KAJ3831705.1"/>
    </source>
</evidence>
<comment type="caution">
    <text evidence="3">The sequence shown here is derived from an EMBL/GenBank/DDBJ whole genome shotgun (WGS) entry which is preliminary data.</text>
</comment>
<evidence type="ECO:0000313" key="4">
    <source>
        <dbReference type="Proteomes" id="UP001163846"/>
    </source>
</evidence>
<dbReference type="PANTHER" id="PTHR34706:SF1">
    <property type="entry name" value="VWFA DOMAIN-CONTAINING PROTEIN"/>
    <property type="match status" value="1"/>
</dbReference>
<dbReference type="Proteomes" id="UP001163846">
    <property type="component" value="Unassembled WGS sequence"/>
</dbReference>
<dbReference type="AlphaFoldDB" id="A0AA38U508"/>
<dbReference type="SUPFAM" id="SSF53300">
    <property type="entry name" value="vWA-like"/>
    <property type="match status" value="1"/>
</dbReference>
<organism evidence="3 4">
    <name type="scientific">Lentinula raphanica</name>
    <dbReference type="NCBI Taxonomy" id="153919"/>
    <lineage>
        <taxon>Eukaryota</taxon>
        <taxon>Fungi</taxon>
        <taxon>Dikarya</taxon>
        <taxon>Basidiomycota</taxon>
        <taxon>Agaricomycotina</taxon>
        <taxon>Agaricomycetes</taxon>
        <taxon>Agaricomycetidae</taxon>
        <taxon>Agaricales</taxon>
        <taxon>Marasmiineae</taxon>
        <taxon>Omphalotaceae</taxon>
        <taxon>Lentinula</taxon>
    </lineage>
</organism>
<proteinExistence type="predicted"/>
<feature type="domain" description="VWFA" evidence="2">
    <location>
        <begin position="133"/>
        <end position="324"/>
    </location>
</feature>
<protein>
    <recommendedName>
        <fullName evidence="2">VWFA domain-containing protein</fullName>
    </recommendedName>
</protein>
<gene>
    <name evidence="3" type="ORF">F5878DRAFT_57290</name>
</gene>
<dbReference type="InterPro" id="IPR002035">
    <property type="entry name" value="VWF_A"/>
</dbReference>
<dbReference type="InterPro" id="IPR036465">
    <property type="entry name" value="vWFA_dom_sf"/>
</dbReference>
<dbReference type="EMBL" id="MU807285">
    <property type="protein sequence ID" value="KAJ3831705.1"/>
    <property type="molecule type" value="Genomic_DNA"/>
</dbReference>
<sequence length="346" mass="38455">MPGFLSNIFSRSSCSNNTSSSRARASSSAASIFSCDSNVTLIDSKTSNYDGAKKQGLQNPLLSDSVTQPDFRTRNAIGRSWPNDSNSDTTDPRGPPPPYVARVQGSDLTDYRRPITRKGLKENVYYEILKKFNTVILVDDSFSMYGEHWKEAGDALSKVADIGSEFDQDGIDIYFLNSQESGRNLKTSEQVISLFERVQPSGGTYLGQRLDCLLRDYLDELTEAKQAGKKIKPINYLVITDGKPEDELDLEKSIVDVARRLDEGNYPSTQVGIQLVQVGRSRQATAFLKELDDTLESKYKVRDIVDMTPYYGEALSPDALIKIMLGGIVRKIDKTKVQLRGTSSKV</sequence>
<keyword evidence="4" id="KW-1185">Reference proteome</keyword>
<dbReference type="PROSITE" id="PS50234">
    <property type="entry name" value="VWFA"/>
    <property type="match status" value="1"/>
</dbReference>
<dbReference type="PANTHER" id="PTHR34706">
    <property type="entry name" value="SLR1338 PROTEIN"/>
    <property type="match status" value="1"/>
</dbReference>
<feature type="compositionally biased region" description="Polar residues" evidence="1">
    <location>
        <begin position="56"/>
        <end position="70"/>
    </location>
</feature>
<evidence type="ECO:0000259" key="2">
    <source>
        <dbReference type="PROSITE" id="PS50234"/>
    </source>
</evidence>
<reference evidence="3" key="1">
    <citation type="submission" date="2022-08" db="EMBL/GenBank/DDBJ databases">
        <authorList>
            <consortium name="DOE Joint Genome Institute"/>
            <person name="Min B."/>
            <person name="Riley R."/>
            <person name="Sierra-Patev S."/>
            <person name="Naranjo-Ortiz M."/>
            <person name="Looney B."/>
            <person name="Konkel Z."/>
            <person name="Slot J.C."/>
            <person name="Sakamoto Y."/>
            <person name="Steenwyk J.L."/>
            <person name="Rokas A."/>
            <person name="Carro J."/>
            <person name="Camarero S."/>
            <person name="Ferreira P."/>
            <person name="Molpeceres G."/>
            <person name="Ruiz-Duenas F.J."/>
            <person name="Serrano A."/>
            <person name="Henrissat B."/>
            <person name="Drula E."/>
            <person name="Hughes K.W."/>
            <person name="Mata J.L."/>
            <person name="Ishikawa N.K."/>
            <person name="Vargas-Isla R."/>
            <person name="Ushijima S."/>
            <person name="Smith C.A."/>
            <person name="Ahrendt S."/>
            <person name="Andreopoulos W."/>
            <person name="He G."/>
            <person name="Labutti K."/>
            <person name="Lipzen A."/>
            <person name="Ng V."/>
            <person name="Sandor L."/>
            <person name="Barry K."/>
            <person name="Martinez A.T."/>
            <person name="Xiao Y."/>
            <person name="Gibbons J.G."/>
            <person name="Terashima K."/>
            <person name="Hibbett D.S."/>
            <person name="Grigoriev I.V."/>
        </authorList>
    </citation>
    <scope>NUCLEOTIDE SEQUENCE</scope>
    <source>
        <strain evidence="3">TFB9207</strain>
    </source>
</reference>
<feature type="region of interest" description="Disordered" evidence="1">
    <location>
        <begin position="54"/>
        <end position="102"/>
    </location>
</feature>
<dbReference type="Gene3D" id="3.40.50.410">
    <property type="entry name" value="von Willebrand factor, type A domain"/>
    <property type="match status" value="1"/>
</dbReference>
<accession>A0AA38U508</accession>
<name>A0AA38U508_9AGAR</name>
<dbReference type="Pfam" id="PF00092">
    <property type="entry name" value="VWA"/>
    <property type="match status" value="1"/>
</dbReference>